<keyword evidence="5" id="KW-0547">Nucleotide-binding</keyword>
<dbReference type="Proteomes" id="UP000320766">
    <property type="component" value="Unassembled WGS sequence"/>
</dbReference>
<dbReference type="PROSITE" id="PS00445">
    <property type="entry name" value="FGGY_KINASES_2"/>
    <property type="match status" value="1"/>
</dbReference>
<reference evidence="14 15" key="1">
    <citation type="journal article" date="2019" name="Nat. Microbiol.">
        <title>Wide diversity of methane and short-chain alkane metabolisms in uncultured archaea.</title>
        <authorList>
            <person name="Borrel G."/>
            <person name="Adam P.S."/>
            <person name="McKay L.J."/>
            <person name="Chen L.X."/>
            <person name="Sierra-Garcia I.N."/>
            <person name="Sieber C.M."/>
            <person name="Letourneur Q."/>
            <person name="Ghozlane A."/>
            <person name="Andersen G.L."/>
            <person name="Li W.J."/>
            <person name="Hallam S.J."/>
            <person name="Muyzer G."/>
            <person name="de Oliveira V.M."/>
            <person name="Inskeep W.P."/>
            <person name="Banfield J.F."/>
            <person name="Gribaldo S."/>
        </authorList>
    </citation>
    <scope>NUCLEOTIDE SEQUENCE [LARGE SCALE GENOMIC DNA]</scope>
    <source>
        <strain evidence="14">NM1b</strain>
    </source>
</reference>
<dbReference type="GO" id="GO:0046167">
    <property type="term" value="P:glycerol-3-phosphate biosynthetic process"/>
    <property type="evidence" value="ECO:0007669"/>
    <property type="project" value="TreeGrafter"/>
</dbReference>
<comment type="pathway">
    <text evidence="1">Polyol metabolism; glycerol degradation via glycerol kinase pathway; sn-glycerol 3-phosphate from glycerol: step 1/1.</text>
</comment>
<dbReference type="PANTHER" id="PTHR10196:SF68">
    <property type="entry name" value="GLYCEROL KINASE 5-RELATED"/>
    <property type="match status" value="1"/>
</dbReference>
<keyword evidence="7" id="KW-0319">Glycerol metabolism</keyword>
<comment type="caution">
    <text evidence="14">The sequence shown here is derived from an EMBL/GenBank/DDBJ whole genome shotgun (WGS) entry which is preliminary data.</text>
</comment>
<dbReference type="InterPro" id="IPR043129">
    <property type="entry name" value="ATPase_NBD"/>
</dbReference>
<evidence type="ECO:0000259" key="13">
    <source>
        <dbReference type="Pfam" id="PF02782"/>
    </source>
</evidence>
<dbReference type="InterPro" id="IPR018485">
    <property type="entry name" value="FGGY_C"/>
</dbReference>
<evidence type="ECO:0000259" key="12">
    <source>
        <dbReference type="Pfam" id="PF00370"/>
    </source>
</evidence>
<organism evidence="14 15">
    <name type="scientific">Candidatus Methanolliviera hydrocarbonicum</name>
    <dbReference type="NCBI Taxonomy" id="2491085"/>
    <lineage>
        <taxon>Archaea</taxon>
        <taxon>Methanobacteriati</taxon>
        <taxon>Methanobacteriota</taxon>
        <taxon>Candidatus Methanoliparia</taxon>
        <taxon>Candidatus Methanoliparales</taxon>
        <taxon>Candidatus Methanollivieraceae</taxon>
        <taxon>Candidatus Methanolliviera</taxon>
    </lineage>
</organism>
<dbReference type="GO" id="GO:0005524">
    <property type="term" value="F:ATP binding"/>
    <property type="evidence" value="ECO:0007669"/>
    <property type="project" value="UniProtKB-KW"/>
</dbReference>
<dbReference type="SUPFAM" id="SSF53067">
    <property type="entry name" value="Actin-like ATPase domain"/>
    <property type="match status" value="2"/>
</dbReference>
<feature type="domain" description="Carbohydrate kinase FGGY N-terminal" evidence="12">
    <location>
        <begin position="4"/>
        <end position="124"/>
    </location>
</feature>
<dbReference type="FunFam" id="3.30.420.40:FF:000007">
    <property type="entry name" value="Glycerol kinase"/>
    <property type="match status" value="1"/>
</dbReference>
<dbReference type="GO" id="GO:0006641">
    <property type="term" value="P:triglyceride metabolic process"/>
    <property type="evidence" value="ECO:0007669"/>
    <property type="project" value="TreeGrafter"/>
</dbReference>
<dbReference type="AlphaFoldDB" id="A0A520KUI3"/>
<evidence type="ECO:0000256" key="5">
    <source>
        <dbReference type="ARBA" id="ARBA00022741"/>
    </source>
</evidence>
<dbReference type="EMBL" id="RXIL01000160">
    <property type="protein sequence ID" value="RZN66487.1"/>
    <property type="molecule type" value="Genomic_DNA"/>
</dbReference>
<evidence type="ECO:0000313" key="14">
    <source>
        <dbReference type="EMBL" id="RZN66487.1"/>
    </source>
</evidence>
<keyword evidence="8" id="KW-0067">ATP-binding</keyword>
<evidence type="ECO:0000256" key="6">
    <source>
        <dbReference type="ARBA" id="ARBA00022777"/>
    </source>
</evidence>
<comment type="similarity">
    <text evidence="2 11">Belongs to the FGGY kinase family.</text>
</comment>
<keyword evidence="6 11" id="KW-0418">Kinase</keyword>
<accession>A0A520KUI3</accession>
<evidence type="ECO:0000256" key="9">
    <source>
        <dbReference type="ARBA" id="ARBA00043149"/>
    </source>
</evidence>
<dbReference type="GO" id="GO:0006071">
    <property type="term" value="P:glycerol metabolic process"/>
    <property type="evidence" value="ECO:0007669"/>
    <property type="project" value="UniProtKB-KW"/>
</dbReference>
<comment type="catalytic activity">
    <reaction evidence="10">
        <text>glycerol + ATP = sn-glycerol 3-phosphate + ADP + H(+)</text>
        <dbReference type="Rhea" id="RHEA:21644"/>
        <dbReference type="ChEBI" id="CHEBI:15378"/>
        <dbReference type="ChEBI" id="CHEBI:17754"/>
        <dbReference type="ChEBI" id="CHEBI:30616"/>
        <dbReference type="ChEBI" id="CHEBI:57597"/>
        <dbReference type="ChEBI" id="CHEBI:456216"/>
        <dbReference type="EC" id="2.7.1.30"/>
    </reaction>
</comment>
<evidence type="ECO:0000256" key="7">
    <source>
        <dbReference type="ARBA" id="ARBA00022798"/>
    </source>
</evidence>
<dbReference type="PIRSF" id="PIRSF000538">
    <property type="entry name" value="GlpK"/>
    <property type="match status" value="1"/>
</dbReference>
<name>A0A520KUI3_9EURY</name>
<evidence type="ECO:0000256" key="10">
    <source>
        <dbReference type="ARBA" id="ARBA00052101"/>
    </source>
</evidence>
<dbReference type="Gene3D" id="3.30.420.40">
    <property type="match status" value="2"/>
</dbReference>
<dbReference type="InterPro" id="IPR018483">
    <property type="entry name" value="Carb_kinase_FGGY_CS"/>
</dbReference>
<evidence type="ECO:0000256" key="11">
    <source>
        <dbReference type="RuleBase" id="RU003733"/>
    </source>
</evidence>
<dbReference type="InterPro" id="IPR000577">
    <property type="entry name" value="Carb_kinase_FGGY"/>
</dbReference>
<gene>
    <name evidence="14" type="ORF">EF807_08420</name>
</gene>
<dbReference type="InterPro" id="IPR018484">
    <property type="entry name" value="FGGY_N"/>
</dbReference>
<dbReference type="EC" id="2.7.1.30" evidence="3"/>
<dbReference type="CDD" id="cd07769">
    <property type="entry name" value="ASKHA_NBD_FGGY_GK"/>
    <property type="match status" value="1"/>
</dbReference>
<evidence type="ECO:0000256" key="4">
    <source>
        <dbReference type="ARBA" id="ARBA00022679"/>
    </source>
</evidence>
<sequence length="522" mass="57669">MDKYILVNDVGTTGVRAVVIDQENNIVSRAYEEITQIHPKPGWSEQDPVEIWDRTVNVTKKVLDDVDAKDAKNIAALGIVTQRSTNVLWDRKTGKPVYNAITWQDGRTVDLCEEVANKGNIKFIHGLGKAVTGISKVIKPLKKNNTVKLLIQASHLAFSPAFCPPHIKWVLDNVKEARGILAKGDLLFGTVDTWVVWNYTKGKVHATDFSNISSTGMYDPFSMDWSQTLLKPFDIPKELILPEIRESSGDFGKTDLFGTTIPITAVIADQQSALFGEACFSSGDVKCTNGTGTFVDMNTGDVPMASTHQLTPLVAWKLRGETTYMLEGLIANTGSAVQWLRDDLNAIETADETGAVAEEAKDSQGIYFVPAFEGLGAPYWDARARGTIVGITRAAKKEQIVRAVLESIGYSCKDAVEAIKKDTDLPIRSIKADGGASENDFLLQFISDIVDVEVERPVNLETTAIGAAYLAGLAVGYWKSEEDILKHRKVDKRFKPKMGEEEREKLYNGWKRAIERSLDWAH</sequence>
<dbReference type="Pfam" id="PF02782">
    <property type="entry name" value="FGGY_C"/>
    <property type="match status" value="1"/>
</dbReference>
<dbReference type="PANTHER" id="PTHR10196">
    <property type="entry name" value="SUGAR KINASE"/>
    <property type="match status" value="1"/>
</dbReference>
<feature type="domain" description="Carbohydrate kinase FGGY N-terminal" evidence="12">
    <location>
        <begin position="136"/>
        <end position="276"/>
    </location>
</feature>
<evidence type="ECO:0000256" key="8">
    <source>
        <dbReference type="ARBA" id="ARBA00022840"/>
    </source>
</evidence>
<proteinExistence type="inferred from homology"/>
<protein>
    <recommendedName>
        <fullName evidence="3">glycerol kinase</fullName>
        <ecNumber evidence="3">2.7.1.30</ecNumber>
    </recommendedName>
    <alternativeName>
        <fullName evidence="9">ATP:glycerol 3-phosphotransferase</fullName>
    </alternativeName>
</protein>
<evidence type="ECO:0000256" key="3">
    <source>
        <dbReference type="ARBA" id="ARBA00012099"/>
    </source>
</evidence>
<evidence type="ECO:0000313" key="15">
    <source>
        <dbReference type="Proteomes" id="UP000320766"/>
    </source>
</evidence>
<evidence type="ECO:0000256" key="1">
    <source>
        <dbReference type="ARBA" id="ARBA00005190"/>
    </source>
</evidence>
<keyword evidence="4 11" id="KW-0808">Transferase</keyword>
<dbReference type="FunFam" id="3.30.420.40:FF:000102">
    <property type="entry name" value="Putative glycerol kinase 5"/>
    <property type="match status" value="1"/>
</dbReference>
<dbReference type="GO" id="GO:0004370">
    <property type="term" value="F:glycerol kinase activity"/>
    <property type="evidence" value="ECO:0007669"/>
    <property type="project" value="UniProtKB-EC"/>
</dbReference>
<feature type="domain" description="Carbohydrate kinase FGGY C-terminal" evidence="13">
    <location>
        <begin position="286"/>
        <end position="474"/>
    </location>
</feature>
<dbReference type="Pfam" id="PF00370">
    <property type="entry name" value="FGGY_N"/>
    <property type="match status" value="2"/>
</dbReference>
<evidence type="ECO:0000256" key="2">
    <source>
        <dbReference type="ARBA" id="ARBA00009156"/>
    </source>
</evidence>